<dbReference type="Gene3D" id="3.40.50.2000">
    <property type="entry name" value="Glycogen Phosphorylase B"/>
    <property type="match status" value="2"/>
</dbReference>
<dbReference type="SUPFAM" id="SSF53756">
    <property type="entry name" value="UDP-Glycosyltransferase/glycogen phosphorylase"/>
    <property type="match status" value="1"/>
</dbReference>
<dbReference type="PANTHER" id="PTHR45947">
    <property type="entry name" value="SULFOQUINOVOSYL TRANSFERASE SQD2"/>
    <property type="match status" value="1"/>
</dbReference>
<evidence type="ECO:0000259" key="3">
    <source>
        <dbReference type="Pfam" id="PF13579"/>
    </source>
</evidence>
<dbReference type="GO" id="GO:0016758">
    <property type="term" value="F:hexosyltransferase activity"/>
    <property type="evidence" value="ECO:0007669"/>
    <property type="project" value="TreeGrafter"/>
</dbReference>
<protein>
    <submittedName>
        <fullName evidence="4">Glycosyl transferase family 1</fullName>
    </submittedName>
</protein>
<keyword evidence="2 4" id="KW-0808">Transferase</keyword>
<evidence type="ECO:0000313" key="5">
    <source>
        <dbReference type="Proteomes" id="UP000054686"/>
    </source>
</evidence>
<keyword evidence="1" id="KW-0328">Glycosyltransferase</keyword>
<reference evidence="4 5" key="1">
    <citation type="submission" date="2015-10" db="EMBL/GenBank/DDBJ databases">
        <title>Draft Genome of Actinomyces odontolyticus subsp. actinosynbacter strain XH001.</title>
        <authorList>
            <person name="Mclean J.S."/>
            <person name="He X."/>
        </authorList>
    </citation>
    <scope>NUCLEOTIDE SEQUENCE [LARGE SCALE GENOMIC DNA]</scope>
    <source>
        <strain evidence="4 5">XH001</strain>
    </source>
</reference>
<feature type="domain" description="Glycosyltransferase subfamily 4-like N-terminal" evidence="3">
    <location>
        <begin position="18"/>
        <end position="195"/>
    </location>
</feature>
<dbReference type="InterPro" id="IPR028098">
    <property type="entry name" value="Glyco_trans_4-like_N"/>
</dbReference>
<dbReference type="RefSeq" id="WP_060565653.1">
    <property type="nucleotide sequence ID" value="NZ_CP040006.1"/>
</dbReference>
<evidence type="ECO:0000256" key="2">
    <source>
        <dbReference type="ARBA" id="ARBA00022679"/>
    </source>
</evidence>
<accession>A0A0V8RXN3</accession>
<dbReference type="AlphaFoldDB" id="A0A0V8RXN3"/>
<dbReference type="Pfam" id="PF13579">
    <property type="entry name" value="Glyco_trans_4_4"/>
    <property type="match status" value="1"/>
</dbReference>
<dbReference type="OrthoDB" id="3657271at2"/>
<gene>
    <name evidence="4" type="ORF">APY09_00135</name>
</gene>
<proteinExistence type="predicted"/>
<evidence type="ECO:0000313" key="4">
    <source>
        <dbReference type="EMBL" id="KSW12816.1"/>
    </source>
</evidence>
<dbReference type="InterPro" id="IPR050194">
    <property type="entry name" value="Glycosyltransferase_grp1"/>
</dbReference>
<dbReference type="EMBL" id="LLVT01000001">
    <property type="protein sequence ID" value="KSW12816.1"/>
    <property type="molecule type" value="Genomic_DNA"/>
</dbReference>
<organism evidence="4 5">
    <name type="scientific">Schaalia odontolytica</name>
    <dbReference type="NCBI Taxonomy" id="1660"/>
    <lineage>
        <taxon>Bacteria</taxon>
        <taxon>Bacillati</taxon>
        <taxon>Actinomycetota</taxon>
        <taxon>Actinomycetes</taxon>
        <taxon>Actinomycetales</taxon>
        <taxon>Actinomycetaceae</taxon>
        <taxon>Schaalia</taxon>
    </lineage>
</organism>
<dbReference type="Proteomes" id="UP000054686">
    <property type="component" value="Unassembled WGS sequence"/>
</dbReference>
<dbReference type="GO" id="GO:1901137">
    <property type="term" value="P:carbohydrate derivative biosynthetic process"/>
    <property type="evidence" value="ECO:0007669"/>
    <property type="project" value="UniProtKB-ARBA"/>
</dbReference>
<sequence>MLVTLATRTFTPEPTAAALRLGALARALAAGGDRVRVLTSRLAPSVARDARRLADGGVDAGEDSGLVEVRRAPVLRDRTGAVRGYVSYMSFDLPLLARLLTGPRPVVVVSEPPPTTGAAVRIACAARRVPYVYYCADIVSDAAALAGVPGLVVRTVAGLESFALRGARRVIAVSDGVARRARDLGARDVAVVPNGVRVPDAVATGTPEGFPTCDGPVFVYAGTVAQWLAPEVFVDAFERARARLGDARLVFVGQGSGWDALAERSRGVTGVEMIPAVSADEADRWMARATATLASLRPGGYDYAYPTKILASLAQGTPVIYAGPGQAASDVAEGELGVACSLDVDEIAEAMVGLASGTAPWVGAEGARAWVSAHRSVEASSRAAAAVVRSALA</sequence>
<dbReference type="PANTHER" id="PTHR45947:SF3">
    <property type="entry name" value="SULFOQUINOVOSYL TRANSFERASE SQD2"/>
    <property type="match status" value="1"/>
</dbReference>
<evidence type="ECO:0000256" key="1">
    <source>
        <dbReference type="ARBA" id="ARBA00022676"/>
    </source>
</evidence>
<name>A0A0V8RXN3_9ACTO</name>
<dbReference type="Pfam" id="PF13692">
    <property type="entry name" value="Glyco_trans_1_4"/>
    <property type="match status" value="1"/>
</dbReference>
<comment type="caution">
    <text evidence="4">The sequence shown here is derived from an EMBL/GenBank/DDBJ whole genome shotgun (WGS) entry which is preliminary data.</text>
</comment>